<dbReference type="SUPFAM" id="SSF53850">
    <property type="entry name" value="Periplasmic binding protein-like II"/>
    <property type="match status" value="1"/>
</dbReference>
<feature type="signal peptide" evidence="2">
    <location>
        <begin position="1"/>
        <end position="33"/>
    </location>
</feature>
<dbReference type="Proteomes" id="UP001178507">
    <property type="component" value="Unassembled WGS sequence"/>
</dbReference>
<dbReference type="InterPro" id="IPR005770">
    <property type="entry name" value="PhnD"/>
</dbReference>
<evidence type="ECO:0000313" key="4">
    <source>
        <dbReference type="Proteomes" id="UP001178507"/>
    </source>
</evidence>
<dbReference type="NCBIfam" id="TIGR03431">
    <property type="entry name" value="PhnD"/>
    <property type="match status" value="1"/>
</dbReference>
<keyword evidence="4" id="KW-1185">Reference proteome</keyword>
<evidence type="ECO:0000313" key="3">
    <source>
        <dbReference type="EMBL" id="CAJ1391511.1"/>
    </source>
</evidence>
<keyword evidence="1 2" id="KW-0732">Signal</keyword>
<dbReference type="PANTHER" id="PTHR35841">
    <property type="entry name" value="PHOSPHONATES-BINDING PERIPLASMIC PROTEIN"/>
    <property type="match status" value="1"/>
</dbReference>
<reference evidence="3" key="1">
    <citation type="submission" date="2023-08" db="EMBL/GenBank/DDBJ databases">
        <authorList>
            <person name="Chen Y."/>
            <person name="Shah S."/>
            <person name="Dougan E. K."/>
            <person name="Thang M."/>
            <person name="Chan C."/>
        </authorList>
    </citation>
    <scope>NUCLEOTIDE SEQUENCE</scope>
</reference>
<evidence type="ECO:0008006" key="5">
    <source>
        <dbReference type="Google" id="ProtNLM"/>
    </source>
</evidence>
<name>A0AA36N1X3_9DINO</name>
<dbReference type="GO" id="GO:0055085">
    <property type="term" value="P:transmembrane transport"/>
    <property type="evidence" value="ECO:0007669"/>
    <property type="project" value="InterPro"/>
</dbReference>
<dbReference type="NCBIfam" id="TIGR01098">
    <property type="entry name" value="3A0109s03R"/>
    <property type="match status" value="1"/>
</dbReference>
<protein>
    <recommendedName>
        <fullName evidence="5">Phosphonate ABC transporter substrate-binding protein</fullName>
    </recommendedName>
</protein>
<gene>
    <name evidence="3" type="ORF">EVOR1521_LOCUS16775</name>
</gene>
<dbReference type="Gene3D" id="3.40.190.10">
    <property type="entry name" value="Periplasmic binding protein-like II"/>
    <property type="match status" value="2"/>
</dbReference>
<evidence type="ECO:0000256" key="2">
    <source>
        <dbReference type="SAM" id="SignalP"/>
    </source>
</evidence>
<organism evidence="3 4">
    <name type="scientific">Effrenium voratum</name>
    <dbReference type="NCBI Taxonomy" id="2562239"/>
    <lineage>
        <taxon>Eukaryota</taxon>
        <taxon>Sar</taxon>
        <taxon>Alveolata</taxon>
        <taxon>Dinophyceae</taxon>
        <taxon>Suessiales</taxon>
        <taxon>Symbiodiniaceae</taxon>
        <taxon>Effrenium</taxon>
    </lineage>
</organism>
<dbReference type="EMBL" id="CAUJNA010002223">
    <property type="protein sequence ID" value="CAJ1391511.1"/>
    <property type="molecule type" value="Genomic_DNA"/>
</dbReference>
<comment type="caution">
    <text evidence="3">The sequence shown here is derived from an EMBL/GenBank/DDBJ whole genome shotgun (WGS) entry which is preliminary data.</text>
</comment>
<proteinExistence type="predicted"/>
<sequence>MPDLHATSGRPNMLKKTLLATAAVALVATGAHAQDVFRVGILGGENEADRLRNNQCLIDLLPEAIGVKEVQLFPAADYDGVVQGLLGGTLDYAELGASAYAKVYLEDPEAVDPVLTTQQVDGATGYYSIMLARKDSGIESIEDARGKRLGFADPDSTSGFLVPSVALPAQLGMPIDEYFSETGFGGGHENGVLEMLKGNFDVQVTWSSGVGEFADGYTSGNIRKMVDKGLLDMDEVNEVWRSPLIPNGPIVVSNQLDQDVRARFIEFFKAMPENHPDCFRSVQGGDFAGFIDVDHSFYETIVAARKSKIGS</sequence>
<dbReference type="AlphaFoldDB" id="A0AA36N1X3"/>
<dbReference type="CDD" id="cd01071">
    <property type="entry name" value="PBP2_PhnD_like"/>
    <property type="match status" value="1"/>
</dbReference>
<dbReference type="GO" id="GO:0043190">
    <property type="term" value="C:ATP-binding cassette (ABC) transporter complex"/>
    <property type="evidence" value="ECO:0007669"/>
    <property type="project" value="InterPro"/>
</dbReference>
<dbReference type="InterPro" id="IPR017797">
    <property type="entry name" value="Phosphnate-bd"/>
</dbReference>
<accession>A0AA36N1X3</accession>
<evidence type="ECO:0000256" key="1">
    <source>
        <dbReference type="ARBA" id="ARBA00022729"/>
    </source>
</evidence>
<dbReference type="PANTHER" id="PTHR35841:SF1">
    <property type="entry name" value="PHOSPHONATES-BINDING PERIPLASMIC PROTEIN"/>
    <property type="match status" value="1"/>
</dbReference>
<feature type="chain" id="PRO_5041281840" description="Phosphonate ABC transporter substrate-binding protein" evidence="2">
    <location>
        <begin position="34"/>
        <end position="311"/>
    </location>
</feature>
<dbReference type="GO" id="GO:0015716">
    <property type="term" value="P:organic phosphonate transport"/>
    <property type="evidence" value="ECO:0007669"/>
    <property type="project" value="InterPro"/>
</dbReference>
<dbReference type="Pfam" id="PF12974">
    <property type="entry name" value="Phosphonate-bd"/>
    <property type="match status" value="1"/>
</dbReference>